<evidence type="ECO:0000313" key="2">
    <source>
        <dbReference type="Proteomes" id="UP000821865"/>
    </source>
</evidence>
<accession>A0ACB8CYJ8</accession>
<keyword evidence="2" id="KW-1185">Reference proteome</keyword>
<name>A0ACB8CYJ8_DERSI</name>
<proteinExistence type="predicted"/>
<reference evidence="1" key="1">
    <citation type="submission" date="2020-05" db="EMBL/GenBank/DDBJ databases">
        <title>Large-scale comparative analyses of tick genomes elucidate their genetic diversity and vector capacities.</title>
        <authorList>
            <person name="Jia N."/>
            <person name="Wang J."/>
            <person name="Shi W."/>
            <person name="Du L."/>
            <person name="Sun Y."/>
            <person name="Zhan W."/>
            <person name="Jiang J."/>
            <person name="Wang Q."/>
            <person name="Zhang B."/>
            <person name="Ji P."/>
            <person name="Sakyi L.B."/>
            <person name="Cui X."/>
            <person name="Yuan T."/>
            <person name="Jiang B."/>
            <person name="Yang W."/>
            <person name="Lam T.T.-Y."/>
            <person name="Chang Q."/>
            <person name="Ding S."/>
            <person name="Wang X."/>
            <person name="Zhu J."/>
            <person name="Ruan X."/>
            <person name="Zhao L."/>
            <person name="Wei J."/>
            <person name="Que T."/>
            <person name="Du C."/>
            <person name="Cheng J."/>
            <person name="Dai P."/>
            <person name="Han X."/>
            <person name="Huang E."/>
            <person name="Gao Y."/>
            <person name="Liu J."/>
            <person name="Shao H."/>
            <person name="Ye R."/>
            <person name="Li L."/>
            <person name="Wei W."/>
            <person name="Wang X."/>
            <person name="Wang C."/>
            <person name="Yang T."/>
            <person name="Huo Q."/>
            <person name="Li W."/>
            <person name="Guo W."/>
            <person name="Chen H."/>
            <person name="Zhou L."/>
            <person name="Ni X."/>
            <person name="Tian J."/>
            <person name="Zhou Y."/>
            <person name="Sheng Y."/>
            <person name="Liu T."/>
            <person name="Pan Y."/>
            <person name="Xia L."/>
            <person name="Li J."/>
            <person name="Zhao F."/>
            <person name="Cao W."/>
        </authorList>
    </citation>
    <scope>NUCLEOTIDE SEQUENCE</scope>
    <source>
        <strain evidence="1">Dsil-2018</strain>
    </source>
</reference>
<protein>
    <submittedName>
        <fullName evidence="1">Uncharacterized protein</fullName>
    </submittedName>
</protein>
<evidence type="ECO:0000313" key="1">
    <source>
        <dbReference type="EMBL" id="KAH7954288.1"/>
    </source>
</evidence>
<dbReference type="Proteomes" id="UP000821865">
    <property type="component" value="Chromosome 4"/>
</dbReference>
<dbReference type="EMBL" id="CM023473">
    <property type="protein sequence ID" value="KAH7954288.1"/>
    <property type="molecule type" value="Genomic_DNA"/>
</dbReference>
<gene>
    <name evidence="1" type="ORF">HPB49_017278</name>
</gene>
<comment type="caution">
    <text evidence="1">The sequence shown here is derived from an EMBL/GenBank/DDBJ whole genome shotgun (WGS) entry which is preliminary data.</text>
</comment>
<organism evidence="1 2">
    <name type="scientific">Dermacentor silvarum</name>
    <name type="common">Tick</name>
    <dbReference type="NCBI Taxonomy" id="543639"/>
    <lineage>
        <taxon>Eukaryota</taxon>
        <taxon>Metazoa</taxon>
        <taxon>Ecdysozoa</taxon>
        <taxon>Arthropoda</taxon>
        <taxon>Chelicerata</taxon>
        <taxon>Arachnida</taxon>
        <taxon>Acari</taxon>
        <taxon>Parasitiformes</taxon>
        <taxon>Ixodida</taxon>
        <taxon>Ixodoidea</taxon>
        <taxon>Ixodidae</taxon>
        <taxon>Rhipicephalinae</taxon>
        <taxon>Dermacentor</taxon>
    </lineage>
</organism>
<sequence length="113" mass="12313">MAIMKARNKLGNNASRFAKRPREAAHPELEKVLLLWLMCARSSNLPVSGPILWEKANEVSLQNEDAETSLVNSALQAHNIAANFTDYTAADDDLCREDTPDDCVGGAASTVQQ</sequence>